<keyword evidence="5" id="KW-1185">Reference proteome</keyword>
<feature type="signal peptide" evidence="1">
    <location>
        <begin position="1"/>
        <end position="21"/>
    </location>
</feature>
<dbReference type="AlphaFoldDB" id="A0AAP9KK47"/>
<evidence type="ECO:0000313" key="2">
    <source>
        <dbReference type="EMBL" id="QGM28562.1"/>
    </source>
</evidence>
<evidence type="ECO:0000313" key="3">
    <source>
        <dbReference type="EMBL" id="QTD61663.1"/>
    </source>
</evidence>
<dbReference type="EMBL" id="CP071770">
    <property type="protein sequence ID" value="QTD61663.1"/>
    <property type="molecule type" value="Genomic_DNA"/>
</dbReference>
<dbReference type="Proteomes" id="UP000405075">
    <property type="component" value="Chromosome"/>
</dbReference>
<dbReference type="EMBL" id="CP046045">
    <property type="protein sequence ID" value="QGM28562.1"/>
    <property type="molecule type" value="Genomic_DNA"/>
</dbReference>
<reference evidence="4" key="1">
    <citation type="submission" date="2019-11" db="EMBL/GenBank/DDBJ databases">
        <title>Escherichia coli 1916D6.</title>
        <authorList>
            <person name="Yao H."/>
            <person name="Du X."/>
            <person name="Yu R."/>
            <person name="Li A."/>
        </authorList>
    </citation>
    <scope>NUCLEOTIDE SEQUENCE [LARGE SCALE GENOMIC DNA]</scope>
    <source>
        <strain evidence="4">19110F47</strain>
    </source>
</reference>
<reference evidence="2" key="2">
    <citation type="submission" date="2019-11" db="EMBL/GenBank/DDBJ databases">
        <authorList>
            <person name="Yao H."/>
            <person name="Du X."/>
            <person name="Yu R."/>
            <person name="Li A."/>
        </authorList>
    </citation>
    <scope>NUCLEOTIDE SEQUENCE</scope>
    <source>
        <strain evidence="2">19110F47</strain>
    </source>
</reference>
<accession>A0AAP9KK47</accession>
<evidence type="ECO:0000313" key="4">
    <source>
        <dbReference type="Proteomes" id="UP000405075"/>
    </source>
</evidence>
<dbReference type="RefSeq" id="WP_154321134.1">
    <property type="nucleotide sequence ID" value="NZ_CP046045.1"/>
</dbReference>
<dbReference type="Proteomes" id="UP000663954">
    <property type="component" value="Chromosome"/>
</dbReference>
<reference evidence="3" key="4">
    <citation type="submission" date="2021-03" db="EMBL/GenBank/DDBJ databases">
        <authorList>
            <person name="Ma J."/>
        </authorList>
    </citation>
    <scope>NUCLEOTIDE SEQUENCE</scope>
    <source>
        <strain evidence="3">GX5</strain>
    </source>
</reference>
<keyword evidence="1" id="KW-0732">Signal</keyword>
<proteinExistence type="predicted"/>
<sequence length="186" mass="20448">MQFRGLTLCLSAMLLSVSVSAAPMPNSIVVKDKAIVPILKTEVIRTVTGEKPIRHVEATIFEVSNQGKDIVAKEVVFDDDQAQFSEKQLGIPVIQKGGVIVPTSKIELNKTLKQDGKVISEVKTIDAEGMEYKQGQAPIHRTLKLDRVKTPESKETVSHAVFTEDGKTTRDVVVLEEEGTESFMMP</sequence>
<gene>
    <name evidence="2" type="ORF">GJD93_13155</name>
    <name evidence="3" type="ORF">J4G45_12920</name>
</gene>
<feature type="chain" id="PRO_5042966807" description="G5 domain-containing protein" evidence="1">
    <location>
        <begin position="22"/>
        <end position="186"/>
    </location>
</feature>
<dbReference type="GeneID" id="64222127"/>
<evidence type="ECO:0000313" key="5">
    <source>
        <dbReference type="Proteomes" id="UP000663954"/>
    </source>
</evidence>
<protein>
    <recommendedName>
        <fullName evidence="6">G5 domain-containing protein</fullName>
    </recommendedName>
</protein>
<name>A0AAP9KK47_9GAMM</name>
<evidence type="ECO:0000256" key="1">
    <source>
        <dbReference type="SAM" id="SignalP"/>
    </source>
</evidence>
<organism evidence="2 4">
    <name type="scientific">Acinetobacter towneri</name>
    <dbReference type="NCBI Taxonomy" id="202956"/>
    <lineage>
        <taxon>Bacteria</taxon>
        <taxon>Pseudomonadati</taxon>
        <taxon>Pseudomonadota</taxon>
        <taxon>Gammaproteobacteria</taxon>
        <taxon>Moraxellales</taxon>
        <taxon>Moraxellaceae</taxon>
        <taxon>Acinetobacter</taxon>
    </lineage>
</organism>
<reference evidence="3 5" key="3">
    <citation type="journal article" date="2020" name="Front. Cell. Infect. Microbiol.">
        <title>Characterization of Three Porcine Acinetobacter towneri Strains Co-Harboring tet(X3) and bla OXA-58.</title>
        <authorList>
            <person name="Ma J."/>
            <person name="Wang J."/>
            <person name="Feng J."/>
            <person name="Liu Y."/>
            <person name="Yang B."/>
            <person name="Li R."/>
            <person name="Bai L."/>
            <person name="He T."/>
            <person name="Wang X."/>
            <person name="Yang Z."/>
        </authorList>
    </citation>
    <scope>NUCLEOTIDE SEQUENCE [LARGE SCALE GENOMIC DNA]</scope>
    <source>
        <strain evidence="3 5">GX5</strain>
    </source>
</reference>
<evidence type="ECO:0008006" key="6">
    <source>
        <dbReference type="Google" id="ProtNLM"/>
    </source>
</evidence>